<feature type="domain" description="EAL" evidence="3">
    <location>
        <begin position="506"/>
        <end position="761"/>
    </location>
</feature>
<dbReference type="NCBIfam" id="TIGR00229">
    <property type="entry name" value="sensory_box"/>
    <property type="match status" value="1"/>
</dbReference>
<evidence type="ECO:0000313" key="5">
    <source>
        <dbReference type="EMBL" id="GGK43669.1"/>
    </source>
</evidence>
<dbReference type="FunFam" id="3.30.70.270:FF:000001">
    <property type="entry name" value="Diguanylate cyclase domain protein"/>
    <property type="match status" value="1"/>
</dbReference>
<dbReference type="InterPro" id="IPR000160">
    <property type="entry name" value="GGDEF_dom"/>
</dbReference>
<dbReference type="PROSITE" id="PS50883">
    <property type="entry name" value="EAL"/>
    <property type="match status" value="1"/>
</dbReference>
<feature type="transmembrane region" description="Helical" evidence="1">
    <location>
        <begin position="61"/>
        <end position="83"/>
    </location>
</feature>
<dbReference type="Pfam" id="PF00563">
    <property type="entry name" value="EAL"/>
    <property type="match status" value="1"/>
</dbReference>
<dbReference type="Gene3D" id="3.30.450.20">
    <property type="entry name" value="PAS domain"/>
    <property type="match status" value="1"/>
</dbReference>
<proteinExistence type="predicted"/>
<dbReference type="Pfam" id="PF00990">
    <property type="entry name" value="GGDEF"/>
    <property type="match status" value="1"/>
</dbReference>
<dbReference type="GO" id="GO:0006355">
    <property type="term" value="P:regulation of DNA-templated transcription"/>
    <property type="evidence" value="ECO:0007669"/>
    <property type="project" value="InterPro"/>
</dbReference>
<reference evidence="5 6" key="1">
    <citation type="journal article" date="2014" name="Int. J. Syst. Evol. Microbiol.">
        <title>Complete genome sequence of Corynebacterium casei LMG S-19264T (=DSM 44701T), isolated from a smear-ripened cheese.</title>
        <authorList>
            <consortium name="US DOE Joint Genome Institute (JGI-PGF)"/>
            <person name="Walter F."/>
            <person name="Albersmeier A."/>
            <person name="Kalinowski J."/>
            <person name="Ruckert C."/>
        </authorList>
    </citation>
    <scope>NUCLEOTIDE SEQUENCE [LARGE SCALE GENOMIC DNA]</scope>
    <source>
        <strain evidence="5 6">CGMCC 1.9161</strain>
    </source>
</reference>
<organism evidence="5 6">
    <name type="scientific">Salinarimonas ramus</name>
    <dbReference type="NCBI Taxonomy" id="690164"/>
    <lineage>
        <taxon>Bacteria</taxon>
        <taxon>Pseudomonadati</taxon>
        <taxon>Pseudomonadota</taxon>
        <taxon>Alphaproteobacteria</taxon>
        <taxon>Hyphomicrobiales</taxon>
        <taxon>Salinarimonadaceae</taxon>
        <taxon>Salinarimonas</taxon>
    </lineage>
</organism>
<gene>
    <name evidence="5" type="ORF">GCM10011322_33440</name>
</gene>
<dbReference type="Gene3D" id="3.30.70.270">
    <property type="match status" value="1"/>
</dbReference>
<dbReference type="SUPFAM" id="SSF55073">
    <property type="entry name" value="Nucleotide cyclase"/>
    <property type="match status" value="1"/>
</dbReference>
<evidence type="ECO:0000259" key="3">
    <source>
        <dbReference type="PROSITE" id="PS50883"/>
    </source>
</evidence>
<evidence type="ECO:0000313" key="6">
    <source>
        <dbReference type="Proteomes" id="UP000600449"/>
    </source>
</evidence>
<feature type="transmembrane region" description="Helical" evidence="1">
    <location>
        <begin position="166"/>
        <end position="186"/>
    </location>
</feature>
<dbReference type="EMBL" id="BMMF01000010">
    <property type="protein sequence ID" value="GGK43669.1"/>
    <property type="molecule type" value="Genomic_DNA"/>
</dbReference>
<name>A0A917QCM9_9HYPH</name>
<feature type="domain" description="GGDEF" evidence="4">
    <location>
        <begin position="365"/>
        <end position="497"/>
    </location>
</feature>
<dbReference type="InterPro" id="IPR000700">
    <property type="entry name" value="PAS-assoc_C"/>
</dbReference>
<dbReference type="SUPFAM" id="SSF55785">
    <property type="entry name" value="PYP-like sensor domain (PAS domain)"/>
    <property type="match status" value="1"/>
</dbReference>
<dbReference type="InterPro" id="IPR052155">
    <property type="entry name" value="Biofilm_reg_signaling"/>
</dbReference>
<dbReference type="InterPro" id="IPR000014">
    <property type="entry name" value="PAS"/>
</dbReference>
<dbReference type="CDD" id="cd01949">
    <property type="entry name" value="GGDEF"/>
    <property type="match status" value="1"/>
</dbReference>
<dbReference type="InterPro" id="IPR029787">
    <property type="entry name" value="Nucleotide_cyclase"/>
</dbReference>
<dbReference type="InterPro" id="IPR043128">
    <property type="entry name" value="Rev_trsase/Diguanyl_cyclase"/>
</dbReference>
<dbReference type="RefSeq" id="WP_188914395.1">
    <property type="nucleotide sequence ID" value="NZ_BMMF01000010.1"/>
</dbReference>
<dbReference type="GO" id="GO:0003824">
    <property type="term" value="F:catalytic activity"/>
    <property type="evidence" value="ECO:0007669"/>
    <property type="project" value="UniProtKB-ARBA"/>
</dbReference>
<protein>
    <recommendedName>
        <fullName evidence="7">PAS domain S-box-containing protein/diguanylate cyclase (GGDEF) domain-containing protein</fullName>
    </recommendedName>
</protein>
<evidence type="ECO:0000259" key="4">
    <source>
        <dbReference type="PROSITE" id="PS50887"/>
    </source>
</evidence>
<dbReference type="InterPro" id="IPR013767">
    <property type="entry name" value="PAS_fold"/>
</dbReference>
<sequence length="765" mass="82802">MPAYALSPISGEFRTPATEATFRAERLPESIRQARLLLFFSTIVNTLFLVSDWRFAGDPHFWIAVPSRLVVVAISIVCLGLVLRSRTAGELQAVLGVWQGIVSIGVGLLVSSRSDLALFVVIVLPLMLYLVVPNTFRATLVAGAFSSTCMLVGFSVIGHGTPGIETTALGLGLGMLMLNIALLLVVTRSNRLRRLEWTAVQRERLANRELGHSREMFERMFRTVPIPLVVSDRTDGRFLALNDAARTFLGIEDASAWSTRDLYVDVRDRDRFIAQMAGRDRIDGFDTRLRKPDGDERDVLLAASGIDIDGRAALLAAVVDITDRKAAEERVWRAAHHDALTGLPNRTHFQASLERIAARAESCPKGAALLLVDLDGLKEVNDALGHDAGDALLVAAAQRLRTAARDGDVVARLGGDEFAMVLAPANREEAQAIAAGLLEAMRQPVPFGERSLVGRASIGLALCPEHDTSPGELVKDADLALYAAKQSGRNRLVVYEPALRRGFERRVTLLRDVGAALEADAIVPYYQPKVALATGRVTGFEALARWRHPERGLLTPVHFAAAFAEPEHAIAIGERMRGQIAADLRRWLDAGLEPGRIAVNFAPAEFGCPKLAEHVAEQLARAGVAPSRIDVEVTESVFLGPGGEGVEATLRAFQAAGMRIALDDFGTGFASLTHLKRFPVDDIKIDRSFVRDLIEDPDDAAIASAVIELGRALEISVTAEGVETQAQADFLAARGCAQAQGWLYGRPMPADAVVAFLEERARSAA</sequence>
<dbReference type="Proteomes" id="UP000600449">
    <property type="component" value="Unassembled WGS sequence"/>
</dbReference>
<dbReference type="InterPro" id="IPR035919">
    <property type="entry name" value="EAL_sf"/>
</dbReference>
<dbReference type="PANTHER" id="PTHR44757">
    <property type="entry name" value="DIGUANYLATE CYCLASE DGCP"/>
    <property type="match status" value="1"/>
</dbReference>
<feature type="transmembrane region" description="Helical" evidence="1">
    <location>
        <begin position="139"/>
        <end position="160"/>
    </location>
</feature>
<keyword evidence="1" id="KW-0812">Transmembrane</keyword>
<dbReference type="AlphaFoldDB" id="A0A917QCM9"/>
<feature type="transmembrane region" description="Helical" evidence="1">
    <location>
        <begin position="90"/>
        <end position="110"/>
    </location>
</feature>
<keyword evidence="6" id="KW-1185">Reference proteome</keyword>
<dbReference type="PROSITE" id="PS50113">
    <property type="entry name" value="PAC"/>
    <property type="match status" value="1"/>
</dbReference>
<feature type="transmembrane region" description="Helical" evidence="1">
    <location>
        <begin position="116"/>
        <end position="132"/>
    </location>
</feature>
<dbReference type="NCBIfam" id="TIGR00254">
    <property type="entry name" value="GGDEF"/>
    <property type="match status" value="1"/>
</dbReference>
<evidence type="ECO:0000256" key="1">
    <source>
        <dbReference type="SAM" id="Phobius"/>
    </source>
</evidence>
<evidence type="ECO:0008006" key="7">
    <source>
        <dbReference type="Google" id="ProtNLM"/>
    </source>
</evidence>
<dbReference type="InterPro" id="IPR001633">
    <property type="entry name" value="EAL_dom"/>
</dbReference>
<dbReference type="SUPFAM" id="SSF141868">
    <property type="entry name" value="EAL domain-like"/>
    <property type="match status" value="1"/>
</dbReference>
<feature type="domain" description="PAC" evidence="2">
    <location>
        <begin position="283"/>
        <end position="333"/>
    </location>
</feature>
<dbReference type="SMART" id="SM00267">
    <property type="entry name" value="GGDEF"/>
    <property type="match status" value="1"/>
</dbReference>
<dbReference type="PANTHER" id="PTHR44757:SF2">
    <property type="entry name" value="BIOFILM ARCHITECTURE MAINTENANCE PROTEIN MBAA"/>
    <property type="match status" value="1"/>
</dbReference>
<dbReference type="CDD" id="cd01948">
    <property type="entry name" value="EAL"/>
    <property type="match status" value="1"/>
</dbReference>
<dbReference type="Pfam" id="PF00989">
    <property type="entry name" value="PAS"/>
    <property type="match status" value="1"/>
</dbReference>
<dbReference type="CDD" id="cd00130">
    <property type="entry name" value="PAS"/>
    <property type="match status" value="1"/>
</dbReference>
<dbReference type="Gene3D" id="3.20.20.450">
    <property type="entry name" value="EAL domain"/>
    <property type="match status" value="1"/>
</dbReference>
<feature type="transmembrane region" description="Helical" evidence="1">
    <location>
        <begin position="36"/>
        <end position="55"/>
    </location>
</feature>
<accession>A0A917QCM9</accession>
<dbReference type="PROSITE" id="PS50887">
    <property type="entry name" value="GGDEF"/>
    <property type="match status" value="1"/>
</dbReference>
<comment type="caution">
    <text evidence="5">The sequence shown here is derived from an EMBL/GenBank/DDBJ whole genome shotgun (WGS) entry which is preliminary data.</text>
</comment>
<evidence type="ECO:0000259" key="2">
    <source>
        <dbReference type="PROSITE" id="PS50113"/>
    </source>
</evidence>
<keyword evidence="1" id="KW-1133">Transmembrane helix</keyword>
<keyword evidence="1" id="KW-0472">Membrane</keyword>
<dbReference type="SMART" id="SM00052">
    <property type="entry name" value="EAL"/>
    <property type="match status" value="1"/>
</dbReference>
<dbReference type="InterPro" id="IPR035965">
    <property type="entry name" value="PAS-like_dom_sf"/>
</dbReference>